<dbReference type="InterPro" id="IPR029068">
    <property type="entry name" value="Glyas_Bleomycin-R_OHBP_Dase"/>
</dbReference>
<accession>A0A380W889</accession>
<dbReference type="Proteomes" id="UP000254343">
    <property type="component" value="Unassembled WGS sequence"/>
</dbReference>
<name>A0A380W889_AFIFE</name>
<dbReference type="PANTHER" id="PTHR40265:SF1">
    <property type="entry name" value="GLYOXALASE-LIKE DOMAIN-CONTAINING PROTEIN"/>
    <property type="match status" value="1"/>
</dbReference>
<dbReference type="InterPro" id="IPR025870">
    <property type="entry name" value="Glyoxalase-like_dom"/>
</dbReference>
<organism evidence="2 3">
    <name type="scientific">Afipia felis</name>
    <name type="common">Cat scratch disease bacillus</name>
    <dbReference type="NCBI Taxonomy" id="1035"/>
    <lineage>
        <taxon>Bacteria</taxon>
        <taxon>Pseudomonadati</taxon>
        <taxon>Pseudomonadota</taxon>
        <taxon>Alphaproteobacteria</taxon>
        <taxon>Hyphomicrobiales</taxon>
        <taxon>Nitrobacteraceae</taxon>
        <taxon>Afipia</taxon>
    </lineage>
</organism>
<protein>
    <recommendedName>
        <fullName evidence="1">VOC domain-containing protein</fullName>
    </recommendedName>
</protein>
<feature type="domain" description="VOC" evidence="1">
    <location>
        <begin position="11"/>
        <end position="140"/>
    </location>
</feature>
<gene>
    <name evidence="2" type="ORF">NCTC12722_02062</name>
</gene>
<proteinExistence type="predicted"/>
<evidence type="ECO:0000259" key="1">
    <source>
        <dbReference type="PROSITE" id="PS51819"/>
    </source>
</evidence>
<dbReference type="CDD" id="cd06587">
    <property type="entry name" value="VOC"/>
    <property type="match status" value="1"/>
</dbReference>
<dbReference type="AlphaFoldDB" id="A0A380W889"/>
<dbReference type="EMBL" id="UIGB01000001">
    <property type="protein sequence ID" value="SUU84859.1"/>
    <property type="molecule type" value="Genomic_DNA"/>
</dbReference>
<reference evidence="2 3" key="1">
    <citation type="submission" date="2018-06" db="EMBL/GenBank/DDBJ databases">
        <authorList>
            <consortium name="Pathogen Informatics"/>
            <person name="Doyle S."/>
        </authorList>
    </citation>
    <scope>NUCLEOTIDE SEQUENCE [LARGE SCALE GENOMIC DNA]</scope>
    <source>
        <strain evidence="2 3">NCTC12722</strain>
    </source>
</reference>
<evidence type="ECO:0000313" key="2">
    <source>
        <dbReference type="EMBL" id="SUU84859.1"/>
    </source>
</evidence>
<sequence length="298" mass="32516">MPTQTWSRPRGLDHVVHAVRDLDAAADFYARAGFQVGGRNRHPWGTHNRIIQFLGFFIELLEVGEPEKIVPPAPGQFSFGAFNRDFLRAHEGLSMVLLASTDARADARLFDEAGIGGYEVFDFEREGAGPDGAPVKVAFSLAFAHDRLSPHAGFAVCQHHYPQNFWNPSRQVHENGTTGIGGVVMVADNPTDHHVFLSAFTGVRLLHSNSIGVKSVTPHGDLEIMEVLSFRDQFGVVETVAGEGAELRGLRLEVRDLGQLETRLNAGGIAHHRRVGRVVIAPEAAFGATLIFEQTQAA</sequence>
<dbReference type="OrthoDB" id="9812467at2"/>
<dbReference type="PROSITE" id="PS51819">
    <property type="entry name" value="VOC"/>
    <property type="match status" value="1"/>
</dbReference>
<dbReference type="PANTHER" id="PTHR40265">
    <property type="entry name" value="BLL2707 PROTEIN"/>
    <property type="match status" value="1"/>
</dbReference>
<evidence type="ECO:0000313" key="3">
    <source>
        <dbReference type="Proteomes" id="UP000254343"/>
    </source>
</evidence>
<dbReference type="InterPro" id="IPR037523">
    <property type="entry name" value="VOC_core"/>
</dbReference>
<dbReference type="SUPFAM" id="SSF54593">
    <property type="entry name" value="Glyoxalase/Bleomycin resistance protein/Dihydroxybiphenyl dioxygenase"/>
    <property type="match status" value="1"/>
</dbReference>
<dbReference type="RefSeq" id="WP_002715684.1">
    <property type="nucleotide sequence ID" value="NZ_UFSI01000001.1"/>
</dbReference>
<dbReference type="Gene3D" id="3.10.180.10">
    <property type="entry name" value="2,3-Dihydroxybiphenyl 1,2-Dioxygenase, domain 1"/>
    <property type="match status" value="1"/>
</dbReference>
<dbReference type="Pfam" id="PF13468">
    <property type="entry name" value="Glyoxalase_3"/>
    <property type="match status" value="1"/>
</dbReference>